<dbReference type="InterPro" id="IPR009057">
    <property type="entry name" value="Homeodomain-like_sf"/>
</dbReference>
<evidence type="ECO:0000259" key="3">
    <source>
        <dbReference type="PROSITE" id="PS50071"/>
    </source>
</evidence>
<evidence type="ECO:0000313" key="4">
    <source>
        <dbReference type="Proteomes" id="UP000887577"/>
    </source>
</evidence>
<dbReference type="GO" id="GO:0000978">
    <property type="term" value="F:RNA polymerase II cis-regulatory region sequence-specific DNA binding"/>
    <property type="evidence" value="ECO:0007669"/>
    <property type="project" value="TreeGrafter"/>
</dbReference>
<keyword evidence="4" id="KW-1185">Reference proteome</keyword>
<dbReference type="Proteomes" id="UP000887577">
    <property type="component" value="Unplaced"/>
</dbReference>
<dbReference type="SUPFAM" id="SSF46689">
    <property type="entry name" value="Homeodomain-like"/>
    <property type="match status" value="1"/>
</dbReference>
<evidence type="ECO:0000256" key="1">
    <source>
        <dbReference type="ARBA" id="ARBA00004123"/>
    </source>
</evidence>
<name>A0A914Z4L1_9BILA</name>
<dbReference type="GO" id="GO:0000981">
    <property type="term" value="F:DNA-binding transcription factor activity, RNA polymerase II-specific"/>
    <property type="evidence" value="ECO:0007669"/>
    <property type="project" value="TreeGrafter"/>
</dbReference>
<dbReference type="Gene3D" id="1.10.10.60">
    <property type="entry name" value="Homeodomain-like"/>
    <property type="match status" value="1"/>
</dbReference>
<dbReference type="WBParaSite" id="PSU_v2.g5185.t1">
    <property type="protein sequence ID" value="PSU_v2.g5185.t1"/>
    <property type="gene ID" value="PSU_v2.g5185"/>
</dbReference>
<dbReference type="PANTHER" id="PTHR15116:SF16">
    <property type="entry name" value="DEFECTIVE PROVENTRICULUS, ISOFORM A"/>
    <property type="match status" value="1"/>
</dbReference>
<dbReference type="GO" id="GO:0005634">
    <property type="term" value="C:nucleus"/>
    <property type="evidence" value="ECO:0007669"/>
    <property type="project" value="UniProtKB-SubCell"/>
</dbReference>
<protein>
    <submittedName>
        <fullName evidence="5">Homeobox domain-containing protein</fullName>
    </submittedName>
</protein>
<evidence type="ECO:0000256" key="2">
    <source>
        <dbReference type="PROSITE-ProRule" id="PRU00108"/>
    </source>
</evidence>
<dbReference type="CDD" id="cd00086">
    <property type="entry name" value="homeodomain"/>
    <property type="match status" value="1"/>
</dbReference>
<proteinExistence type="predicted"/>
<sequence length="143" mass="16643">MHALEFLKIIIYIFSPNGTTQTRFSTVTEMPKLERWFRQDPHPPRPKLQSYMNILNSTAYRKTNSKVTYQQISNWFTNARAQQRNSNSFTSQQTTSQIPVATAPIDIRTKFNASNGYNPLLLDRQSETDVSCVFKKKIELQYS</sequence>
<feature type="domain" description="Homeobox" evidence="3">
    <location>
        <begin position="26"/>
        <end position="86"/>
    </location>
</feature>
<dbReference type="InterPro" id="IPR001356">
    <property type="entry name" value="HD"/>
</dbReference>
<dbReference type="PROSITE" id="PS50071">
    <property type="entry name" value="HOMEOBOX_2"/>
    <property type="match status" value="1"/>
</dbReference>
<organism evidence="4 5">
    <name type="scientific">Panagrolaimus superbus</name>
    <dbReference type="NCBI Taxonomy" id="310955"/>
    <lineage>
        <taxon>Eukaryota</taxon>
        <taxon>Metazoa</taxon>
        <taxon>Ecdysozoa</taxon>
        <taxon>Nematoda</taxon>
        <taxon>Chromadorea</taxon>
        <taxon>Rhabditida</taxon>
        <taxon>Tylenchina</taxon>
        <taxon>Panagrolaimomorpha</taxon>
        <taxon>Panagrolaimoidea</taxon>
        <taxon>Panagrolaimidae</taxon>
        <taxon>Panagrolaimus</taxon>
    </lineage>
</organism>
<dbReference type="SMART" id="SM00389">
    <property type="entry name" value="HOX"/>
    <property type="match status" value="1"/>
</dbReference>
<dbReference type="AlphaFoldDB" id="A0A914Z4L1"/>
<keyword evidence="2" id="KW-0539">Nucleus</keyword>
<dbReference type="InterPro" id="IPR039673">
    <property type="entry name" value="SATB1/SATB2"/>
</dbReference>
<dbReference type="FunFam" id="1.10.10.60:FF:000169">
    <property type="entry name" value="DNA-binding protein SATB1"/>
    <property type="match status" value="1"/>
</dbReference>
<feature type="DNA-binding region" description="Homeobox" evidence="2">
    <location>
        <begin position="28"/>
        <end position="87"/>
    </location>
</feature>
<comment type="subcellular location">
    <subcellularLocation>
        <location evidence="1 2">Nucleus</location>
    </subcellularLocation>
</comment>
<accession>A0A914Z4L1</accession>
<evidence type="ECO:0000313" key="5">
    <source>
        <dbReference type="WBParaSite" id="PSU_v2.g5185.t1"/>
    </source>
</evidence>
<keyword evidence="2" id="KW-0238">DNA-binding</keyword>
<keyword evidence="2" id="KW-0371">Homeobox</keyword>
<dbReference type="GO" id="GO:0006338">
    <property type="term" value="P:chromatin remodeling"/>
    <property type="evidence" value="ECO:0007669"/>
    <property type="project" value="InterPro"/>
</dbReference>
<reference evidence="5" key="1">
    <citation type="submission" date="2022-11" db="UniProtKB">
        <authorList>
            <consortium name="WormBaseParasite"/>
        </authorList>
    </citation>
    <scope>IDENTIFICATION</scope>
</reference>
<dbReference type="PANTHER" id="PTHR15116">
    <property type="entry name" value="DNA-BINDING PROTEIN SATB FAMILY MEMBER"/>
    <property type="match status" value="1"/>
</dbReference>